<name>A0A0A8YFF5_ARUDO</name>
<dbReference type="AlphaFoldDB" id="A0A0A8YFF5"/>
<sequence length="26" mass="2994">MFKSLRLGTPMPPNSFFIQILSQLAR</sequence>
<accession>A0A0A8YFF5</accession>
<protein>
    <submittedName>
        <fullName evidence="1">Uncharacterized protein</fullName>
    </submittedName>
</protein>
<reference evidence="1" key="1">
    <citation type="submission" date="2014-09" db="EMBL/GenBank/DDBJ databases">
        <authorList>
            <person name="Magalhaes I.L.F."/>
            <person name="Oliveira U."/>
            <person name="Santos F.R."/>
            <person name="Vidigal T.H.D.A."/>
            <person name="Brescovit A.D."/>
            <person name="Santos A.J."/>
        </authorList>
    </citation>
    <scope>NUCLEOTIDE SEQUENCE</scope>
    <source>
        <tissue evidence="1">Shoot tissue taken approximately 20 cm above the soil surface</tissue>
    </source>
</reference>
<dbReference type="EMBL" id="GBRH01275958">
    <property type="protein sequence ID" value="JAD21937.1"/>
    <property type="molecule type" value="Transcribed_RNA"/>
</dbReference>
<reference evidence="1" key="2">
    <citation type="journal article" date="2015" name="Data Brief">
        <title>Shoot transcriptome of the giant reed, Arundo donax.</title>
        <authorList>
            <person name="Barrero R.A."/>
            <person name="Guerrero F.D."/>
            <person name="Moolhuijzen P."/>
            <person name="Goolsby J.A."/>
            <person name="Tidwell J."/>
            <person name="Bellgard S.E."/>
            <person name="Bellgard M.I."/>
        </authorList>
    </citation>
    <scope>NUCLEOTIDE SEQUENCE</scope>
    <source>
        <tissue evidence="1">Shoot tissue taken approximately 20 cm above the soil surface</tissue>
    </source>
</reference>
<proteinExistence type="predicted"/>
<organism evidence="1">
    <name type="scientific">Arundo donax</name>
    <name type="common">Giant reed</name>
    <name type="synonym">Donax arundinaceus</name>
    <dbReference type="NCBI Taxonomy" id="35708"/>
    <lineage>
        <taxon>Eukaryota</taxon>
        <taxon>Viridiplantae</taxon>
        <taxon>Streptophyta</taxon>
        <taxon>Embryophyta</taxon>
        <taxon>Tracheophyta</taxon>
        <taxon>Spermatophyta</taxon>
        <taxon>Magnoliopsida</taxon>
        <taxon>Liliopsida</taxon>
        <taxon>Poales</taxon>
        <taxon>Poaceae</taxon>
        <taxon>PACMAD clade</taxon>
        <taxon>Arundinoideae</taxon>
        <taxon>Arundineae</taxon>
        <taxon>Arundo</taxon>
    </lineage>
</organism>
<evidence type="ECO:0000313" key="1">
    <source>
        <dbReference type="EMBL" id="JAD21937.1"/>
    </source>
</evidence>